<organism evidence="1 2">
    <name type="scientific">Nonomuraea angiospora</name>
    <dbReference type="NCBI Taxonomy" id="46172"/>
    <lineage>
        <taxon>Bacteria</taxon>
        <taxon>Bacillati</taxon>
        <taxon>Actinomycetota</taxon>
        <taxon>Actinomycetes</taxon>
        <taxon>Streptosporangiales</taxon>
        <taxon>Streptosporangiaceae</taxon>
        <taxon>Nonomuraea</taxon>
    </lineage>
</organism>
<accession>A0ABR9LV49</accession>
<reference evidence="1 2" key="1">
    <citation type="submission" date="2020-10" db="EMBL/GenBank/DDBJ databases">
        <title>Sequencing the genomes of 1000 actinobacteria strains.</title>
        <authorList>
            <person name="Klenk H.-P."/>
        </authorList>
    </citation>
    <scope>NUCLEOTIDE SEQUENCE [LARGE SCALE GENOMIC DNA]</scope>
    <source>
        <strain evidence="1 2">DSM 43173</strain>
    </source>
</reference>
<dbReference type="Proteomes" id="UP000633509">
    <property type="component" value="Unassembled WGS sequence"/>
</dbReference>
<evidence type="ECO:0000313" key="2">
    <source>
        <dbReference type="Proteomes" id="UP000633509"/>
    </source>
</evidence>
<comment type="caution">
    <text evidence="1">The sequence shown here is derived from an EMBL/GenBank/DDBJ whole genome shotgun (WGS) entry which is preliminary data.</text>
</comment>
<sequence>MGHEAKLERLAGRGILVETGPGLFTRPRPWLGR</sequence>
<dbReference type="EMBL" id="JADBEK010000001">
    <property type="protein sequence ID" value="MBE1584521.1"/>
    <property type="molecule type" value="Genomic_DNA"/>
</dbReference>
<protein>
    <submittedName>
        <fullName evidence="1">Uncharacterized protein</fullName>
    </submittedName>
</protein>
<keyword evidence="2" id="KW-1185">Reference proteome</keyword>
<proteinExistence type="predicted"/>
<name>A0ABR9LV49_9ACTN</name>
<evidence type="ECO:0000313" key="1">
    <source>
        <dbReference type="EMBL" id="MBE1584521.1"/>
    </source>
</evidence>
<gene>
    <name evidence="1" type="ORF">H4W80_002779</name>
</gene>